<accession>A0A7H4MRP3</accession>
<sequence>MPFVKVSGQSVCFGYKCVFIAWEWHVGNNSGLSRRRLLQGAGAMWLMSVSPVGLAADAAGGRCSRLASIDLHARHGRIESCAEIPAVLPSVTRSGWWWIWKGVNLNSVLKGHGGGRSAMTTPLFSPPAWASLIRKPVRMVFELKQNVKPQLFGPRAGGWL</sequence>
<dbReference type="EC" id="3.5.1.28" evidence="1"/>
<evidence type="ECO:0000313" key="2">
    <source>
        <dbReference type="Proteomes" id="UP000254545"/>
    </source>
</evidence>
<protein>
    <submittedName>
        <fullName evidence="1">N-acetylmuramoyl-L-alanine amidase</fullName>
        <ecNumber evidence="1">3.5.1.28</ecNumber>
    </submittedName>
</protein>
<dbReference type="EMBL" id="UGKR01000003">
    <property type="protein sequence ID" value="STS92993.1"/>
    <property type="molecule type" value="Genomic_DNA"/>
</dbReference>
<comment type="caution">
    <text evidence="1">The sequence shown here is derived from an EMBL/GenBank/DDBJ whole genome shotgun (WGS) entry which is preliminary data.</text>
</comment>
<keyword evidence="1" id="KW-0378">Hydrolase</keyword>
<evidence type="ECO:0000313" key="1">
    <source>
        <dbReference type="EMBL" id="STS92993.1"/>
    </source>
</evidence>
<gene>
    <name evidence="1" type="primary">amiC_4</name>
    <name evidence="1" type="ORF">NCTC9177_06959</name>
</gene>
<dbReference type="GO" id="GO:0008745">
    <property type="term" value="F:N-acetylmuramoyl-L-alanine amidase activity"/>
    <property type="evidence" value="ECO:0007669"/>
    <property type="project" value="UniProtKB-EC"/>
</dbReference>
<dbReference type="AlphaFoldDB" id="A0A7H4MRP3"/>
<reference evidence="1 2" key="1">
    <citation type="submission" date="2018-06" db="EMBL/GenBank/DDBJ databases">
        <authorList>
            <consortium name="Pathogen Informatics"/>
            <person name="Doyle S."/>
        </authorList>
    </citation>
    <scope>NUCLEOTIDE SEQUENCE [LARGE SCALE GENOMIC DNA]</scope>
    <source>
        <strain evidence="1 2">NCTC9177</strain>
    </source>
</reference>
<organism evidence="1 2">
    <name type="scientific">Klebsiella variicola</name>
    <dbReference type="NCBI Taxonomy" id="244366"/>
    <lineage>
        <taxon>Bacteria</taxon>
        <taxon>Pseudomonadati</taxon>
        <taxon>Pseudomonadota</taxon>
        <taxon>Gammaproteobacteria</taxon>
        <taxon>Enterobacterales</taxon>
        <taxon>Enterobacteriaceae</taxon>
        <taxon>Klebsiella/Raoultella group</taxon>
        <taxon>Klebsiella</taxon>
        <taxon>Klebsiella pneumoniae complex</taxon>
    </lineage>
</organism>
<name>A0A7H4MRP3_KLEVA</name>
<proteinExistence type="predicted"/>
<dbReference type="Proteomes" id="UP000254545">
    <property type="component" value="Unassembled WGS sequence"/>
</dbReference>